<dbReference type="Pfam" id="PF05114">
    <property type="entry name" value="MbnB_TglH_ChrH"/>
    <property type="match status" value="1"/>
</dbReference>
<dbReference type="AlphaFoldDB" id="A0A7C9TJ37"/>
<comment type="caution">
    <text evidence="2">The sequence shown here is derived from an EMBL/GenBank/DDBJ whole genome shotgun (WGS) entry which is preliminary data.</text>
</comment>
<accession>A0A7C9TJ37</accession>
<proteinExistence type="predicted"/>
<evidence type="ECO:0000313" key="3">
    <source>
        <dbReference type="Proteomes" id="UP000484255"/>
    </source>
</evidence>
<feature type="region of interest" description="Disordered" evidence="1">
    <location>
        <begin position="291"/>
        <end position="311"/>
    </location>
</feature>
<dbReference type="Proteomes" id="UP000484255">
    <property type="component" value="Unassembled WGS sequence"/>
</dbReference>
<name>A0A7C9TJ37_9BURK</name>
<protein>
    <submittedName>
        <fullName evidence="2">DUF692 domain-containing protein</fullName>
    </submittedName>
</protein>
<organism evidence="2 3">
    <name type="scientific">Ideonella livida</name>
    <dbReference type="NCBI Taxonomy" id="2707176"/>
    <lineage>
        <taxon>Bacteria</taxon>
        <taxon>Pseudomonadati</taxon>
        <taxon>Pseudomonadota</taxon>
        <taxon>Betaproteobacteria</taxon>
        <taxon>Burkholderiales</taxon>
        <taxon>Sphaerotilaceae</taxon>
        <taxon>Ideonella</taxon>
    </lineage>
</organism>
<reference evidence="2 3" key="1">
    <citation type="submission" date="2020-02" db="EMBL/GenBank/DDBJ databases">
        <title>Ideonella bacterium strain TBM-1.</title>
        <authorList>
            <person name="Chen W.-M."/>
        </authorList>
    </citation>
    <scope>NUCLEOTIDE SEQUENCE [LARGE SCALE GENOMIC DNA]</scope>
    <source>
        <strain evidence="2 3">TBM-1</strain>
    </source>
</reference>
<evidence type="ECO:0000256" key="1">
    <source>
        <dbReference type="SAM" id="MobiDB-lite"/>
    </source>
</evidence>
<keyword evidence="3" id="KW-1185">Reference proteome</keyword>
<dbReference type="InterPro" id="IPR007801">
    <property type="entry name" value="MbnB/TglH/ChrH"/>
</dbReference>
<dbReference type="EMBL" id="JAAGOH010000003">
    <property type="protein sequence ID" value="NDY90325.1"/>
    <property type="molecule type" value="Genomic_DNA"/>
</dbReference>
<dbReference type="PANTHER" id="PTHR42194">
    <property type="entry name" value="UPF0276 PROTEIN HI_1600"/>
    <property type="match status" value="1"/>
</dbReference>
<dbReference type="Gene3D" id="3.20.20.150">
    <property type="entry name" value="Divalent-metal-dependent TIM barrel enzymes"/>
    <property type="match status" value="1"/>
</dbReference>
<sequence length="311" mass="33374">MPAACESLSCMAPTLPARAGIGLRMPHAAGLLSGDFSAPPPAFVEVHAENYMVAGGPLPRQLDQVRARWPLALHGVGLGLAGASAPEVAHLDRLAALIARYQPSVFSEHLAWGGHGGHYLGDLLPVAYDRPTLDRLCRHIDQVQTRLGRRLLLENPSTYLAFEASQFTEPAFLRELVRRTGCGLLLDLNNLHVSSVNLGFSALAALDDWPLEAVEQIHLAGFTRAADVTPGVLLLDTHASPVDDAVWGLLAEVVARRGAVPTLIEWDQDLPPLDRLLAEAAQADRLLAGSPRPALPLVRDPRPARPAQEVA</sequence>
<dbReference type="InterPro" id="IPR036237">
    <property type="entry name" value="Xyl_isomerase-like_sf"/>
</dbReference>
<dbReference type="SUPFAM" id="SSF51658">
    <property type="entry name" value="Xylose isomerase-like"/>
    <property type="match status" value="1"/>
</dbReference>
<gene>
    <name evidence="2" type="ORF">G3A44_03845</name>
</gene>
<dbReference type="NCBIfam" id="NF003818">
    <property type="entry name" value="PRK05409.1"/>
    <property type="match status" value="1"/>
</dbReference>
<dbReference type="PANTHER" id="PTHR42194:SF1">
    <property type="entry name" value="UPF0276 PROTEIN HI_1600"/>
    <property type="match status" value="1"/>
</dbReference>
<evidence type="ECO:0000313" key="2">
    <source>
        <dbReference type="EMBL" id="NDY90325.1"/>
    </source>
</evidence>